<feature type="region of interest" description="Disordered" evidence="1">
    <location>
        <begin position="62"/>
        <end position="128"/>
    </location>
</feature>
<keyword evidence="3" id="KW-1185">Reference proteome</keyword>
<organism evidence="2 3">
    <name type="scientific">Pleurodeles waltl</name>
    <name type="common">Iberian ribbed newt</name>
    <dbReference type="NCBI Taxonomy" id="8319"/>
    <lineage>
        <taxon>Eukaryota</taxon>
        <taxon>Metazoa</taxon>
        <taxon>Chordata</taxon>
        <taxon>Craniata</taxon>
        <taxon>Vertebrata</taxon>
        <taxon>Euteleostomi</taxon>
        <taxon>Amphibia</taxon>
        <taxon>Batrachia</taxon>
        <taxon>Caudata</taxon>
        <taxon>Salamandroidea</taxon>
        <taxon>Salamandridae</taxon>
        <taxon>Pleurodelinae</taxon>
        <taxon>Pleurodeles</taxon>
    </lineage>
</organism>
<proteinExistence type="predicted"/>
<evidence type="ECO:0000313" key="3">
    <source>
        <dbReference type="Proteomes" id="UP001066276"/>
    </source>
</evidence>
<protein>
    <submittedName>
        <fullName evidence="2">Uncharacterized protein</fullName>
    </submittedName>
</protein>
<evidence type="ECO:0000256" key="1">
    <source>
        <dbReference type="SAM" id="MobiDB-lite"/>
    </source>
</evidence>
<gene>
    <name evidence="2" type="ORF">NDU88_004213</name>
</gene>
<dbReference type="EMBL" id="JANPWB010000009">
    <property type="protein sequence ID" value="KAJ1151432.1"/>
    <property type="molecule type" value="Genomic_DNA"/>
</dbReference>
<feature type="compositionally biased region" description="Basic and acidic residues" evidence="1">
    <location>
        <begin position="67"/>
        <end position="87"/>
    </location>
</feature>
<comment type="caution">
    <text evidence="2">The sequence shown here is derived from an EMBL/GenBank/DDBJ whole genome shotgun (WGS) entry which is preliminary data.</text>
</comment>
<accession>A0AAV7RI30</accession>
<sequence length="128" mass="13825">MFCRTPRRTGKGTKLKNPDIRILGEDAGLVVAAATGHVLFGFLSAARAAPIRGVLSRVARQPATDASDWRCPRGVHKEDDGLPRFLDDEAGTTLENTDIREDGLQGGVEEDAEEPGREENAESPGDRE</sequence>
<dbReference type="Proteomes" id="UP001066276">
    <property type="component" value="Chromosome 5"/>
</dbReference>
<name>A0AAV7RI30_PLEWA</name>
<evidence type="ECO:0000313" key="2">
    <source>
        <dbReference type="EMBL" id="KAJ1151432.1"/>
    </source>
</evidence>
<reference evidence="2" key="1">
    <citation type="journal article" date="2022" name="bioRxiv">
        <title>Sequencing and chromosome-scale assembly of the giantPleurodeles waltlgenome.</title>
        <authorList>
            <person name="Brown T."/>
            <person name="Elewa A."/>
            <person name="Iarovenko S."/>
            <person name="Subramanian E."/>
            <person name="Araus A.J."/>
            <person name="Petzold A."/>
            <person name="Susuki M."/>
            <person name="Suzuki K.-i.T."/>
            <person name="Hayashi T."/>
            <person name="Toyoda A."/>
            <person name="Oliveira C."/>
            <person name="Osipova E."/>
            <person name="Leigh N.D."/>
            <person name="Simon A."/>
            <person name="Yun M.H."/>
        </authorList>
    </citation>
    <scope>NUCLEOTIDE SEQUENCE</scope>
    <source>
        <strain evidence="2">20211129_DDA</strain>
        <tissue evidence="2">Liver</tissue>
    </source>
</reference>
<dbReference type="AlphaFoldDB" id="A0AAV7RI30"/>
<feature type="compositionally biased region" description="Basic and acidic residues" evidence="1">
    <location>
        <begin position="114"/>
        <end position="128"/>
    </location>
</feature>